<reference evidence="2 3" key="1">
    <citation type="submission" date="2018-09" db="EMBL/GenBank/DDBJ databases">
        <title>A high-quality reference genome of wild soybean provides a powerful tool to mine soybean genomes.</title>
        <authorList>
            <person name="Xie M."/>
            <person name="Chung C.Y.L."/>
            <person name="Li M.-W."/>
            <person name="Wong F.-L."/>
            <person name="Chan T.-F."/>
            <person name="Lam H.-M."/>
        </authorList>
    </citation>
    <scope>NUCLEOTIDE SEQUENCE [LARGE SCALE GENOMIC DNA]</scope>
    <source>
        <strain evidence="3">cv. W05</strain>
        <tissue evidence="2">Hypocotyl of etiolated seedlings</tissue>
    </source>
</reference>
<dbReference type="PRINTS" id="PR00625">
    <property type="entry name" value="JDOMAIN"/>
</dbReference>
<dbReference type="SUPFAM" id="SSF46565">
    <property type="entry name" value="Chaperone J-domain"/>
    <property type="match status" value="1"/>
</dbReference>
<dbReference type="InterPro" id="IPR036869">
    <property type="entry name" value="J_dom_sf"/>
</dbReference>
<dbReference type="InterPro" id="IPR001623">
    <property type="entry name" value="DnaJ_domain"/>
</dbReference>
<dbReference type="GO" id="GO:0009507">
    <property type="term" value="C:chloroplast"/>
    <property type="evidence" value="ECO:0007669"/>
    <property type="project" value="TreeGrafter"/>
</dbReference>
<evidence type="ECO:0000259" key="1">
    <source>
        <dbReference type="PROSITE" id="PS50076"/>
    </source>
</evidence>
<dbReference type="Pfam" id="PF00226">
    <property type="entry name" value="DnaJ"/>
    <property type="match status" value="1"/>
</dbReference>
<evidence type="ECO:0000313" key="2">
    <source>
        <dbReference type="EMBL" id="RZB63169.1"/>
    </source>
</evidence>
<dbReference type="PANTHER" id="PTHR45090">
    <property type="entry name" value="CHAPERONE PROTEIN DNAJ 20 CHLOROPLASTIC"/>
    <property type="match status" value="1"/>
</dbReference>
<dbReference type="SMART" id="SM00271">
    <property type="entry name" value="DnaJ"/>
    <property type="match status" value="1"/>
</dbReference>
<evidence type="ECO:0000313" key="3">
    <source>
        <dbReference type="Proteomes" id="UP000289340"/>
    </source>
</evidence>
<proteinExistence type="predicted"/>
<protein>
    <submittedName>
        <fullName evidence="2">Chaperone protein dnaJ 20, chloroplastic</fullName>
    </submittedName>
</protein>
<dbReference type="Proteomes" id="UP000289340">
    <property type="component" value="Chromosome 15"/>
</dbReference>
<gene>
    <name evidence="2" type="ORF">D0Y65_040026</name>
</gene>
<dbReference type="EMBL" id="QZWG01000015">
    <property type="protein sequence ID" value="RZB63169.1"/>
    <property type="molecule type" value="Genomic_DNA"/>
</dbReference>
<feature type="domain" description="J" evidence="1">
    <location>
        <begin position="33"/>
        <end position="102"/>
    </location>
</feature>
<keyword evidence="3" id="KW-1185">Reference proteome</keyword>
<dbReference type="Gene3D" id="1.10.287.110">
    <property type="entry name" value="DnaJ domain"/>
    <property type="match status" value="1"/>
</dbReference>
<dbReference type="PANTHER" id="PTHR45090:SF8">
    <property type="entry name" value="J DOMAIN-CONTAINING PROTEIN"/>
    <property type="match status" value="1"/>
</dbReference>
<dbReference type="CDD" id="cd06257">
    <property type="entry name" value="DnaJ"/>
    <property type="match status" value="1"/>
</dbReference>
<dbReference type="PROSITE" id="PS50076">
    <property type="entry name" value="DNAJ_2"/>
    <property type="match status" value="1"/>
</dbReference>
<sequence length="122" mass="13722">MVCKLQPIGSPCTSIGFGLERATKQLLQGVDDNLYKVLSLSPNSATMDDIKKAYKSMALRYHPDVCHDGSKKEETTRMFVQLNAAYRTLSNPWLRADYDYELGLRSEKSVVGNESGRSKWLS</sequence>
<comment type="caution">
    <text evidence="2">The sequence shown here is derived from an EMBL/GenBank/DDBJ whole genome shotgun (WGS) entry which is preliminary data.</text>
</comment>
<name>A0A445GPL5_GLYSO</name>
<organism evidence="2 3">
    <name type="scientific">Glycine soja</name>
    <name type="common">Wild soybean</name>
    <dbReference type="NCBI Taxonomy" id="3848"/>
    <lineage>
        <taxon>Eukaryota</taxon>
        <taxon>Viridiplantae</taxon>
        <taxon>Streptophyta</taxon>
        <taxon>Embryophyta</taxon>
        <taxon>Tracheophyta</taxon>
        <taxon>Spermatophyta</taxon>
        <taxon>Magnoliopsida</taxon>
        <taxon>eudicotyledons</taxon>
        <taxon>Gunneridae</taxon>
        <taxon>Pentapetalae</taxon>
        <taxon>rosids</taxon>
        <taxon>fabids</taxon>
        <taxon>Fabales</taxon>
        <taxon>Fabaceae</taxon>
        <taxon>Papilionoideae</taxon>
        <taxon>50 kb inversion clade</taxon>
        <taxon>NPAAA clade</taxon>
        <taxon>indigoferoid/millettioid clade</taxon>
        <taxon>Phaseoleae</taxon>
        <taxon>Glycine</taxon>
        <taxon>Glycine subgen. Soja</taxon>
    </lineage>
</organism>
<accession>A0A445GPL5</accession>
<dbReference type="InterPro" id="IPR053232">
    <property type="entry name" value="DnaJ_C/III_chloroplastic"/>
</dbReference>
<dbReference type="AlphaFoldDB" id="A0A445GPL5"/>